<evidence type="ECO:0000313" key="10">
    <source>
        <dbReference type="Proteomes" id="UP001276659"/>
    </source>
</evidence>
<feature type="transmembrane region" description="Helical" evidence="7">
    <location>
        <begin position="242"/>
        <end position="261"/>
    </location>
</feature>
<dbReference type="GO" id="GO:0005739">
    <property type="term" value="C:mitochondrion"/>
    <property type="evidence" value="ECO:0007669"/>
    <property type="project" value="TreeGrafter"/>
</dbReference>
<dbReference type="InterPro" id="IPR000727">
    <property type="entry name" value="T_SNARE_dom"/>
</dbReference>
<comment type="subcellular location">
    <subcellularLocation>
        <location evidence="1">Membrane</location>
        <topology evidence="1">Multi-pass membrane protein</topology>
    </subcellularLocation>
</comment>
<comment type="similarity">
    <text evidence="2">Belongs to the peroxisomal membrane protein PXMP2/4 family.</text>
</comment>
<dbReference type="PANTHER" id="PTHR11266">
    <property type="entry name" value="PEROXISOMAL MEMBRANE PROTEIN 2, PXMP2 MPV17"/>
    <property type="match status" value="1"/>
</dbReference>
<keyword evidence="3 7" id="KW-0812">Transmembrane</keyword>
<feature type="domain" description="T-SNARE coiled-coil homology" evidence="8">
    <location>
        <begin position="168"/>
        <end position="230"/>
    </location>
</feature>
<keyword evidence="4 7" id="KW-1133">Transmembrane helix</keyword>
<dbReference type="GO" id="GO:0016020">
    <property type="term" value="C:membrane"/>
    <property type="evidence" value="ECO:0007669"/>
    <property type="project" value="UniProtKB-SubCell"/>
</dbReference>
<evidence type="ECO:0000256" key="6">
    <source>
        <dbReference type="SAM" id="Coils"/>
    </source>
</evidence>
<evidence type="ECO:0000256" key="4">
    <source>
        <dbReference type="ARBA" id="ARBA00022989"/>
    </source>
</evidence>
<dbReference type="InterPro" id="IPR006011">
    <property type="entry name" value="Syntaxin_N"/>
</dbReference>
<keyword evidence="5 7" id="KW-0472">Membrane</keyword>
<gene>
    <name evidence="9" type="ORF">OEA41_000049</name>
</gene>
<evidence type="ECO:0000256" key="1">
    <source>
        <dbReference type="ARBA" id="ARBA00004141"/>
    </source>
</evidence>
<keyword evidence="6" id="KW-0175">Coiled coil</keyword>
<dbReference type="Pfam" id="PF00804">
    <property type="entry name" value="Syntaxin"/>
    <property type="match status" value="1"/>
</dbReference>
<dbReference type="EMBL" id="JASNWA010000003">
    <property type="protein sequence ID" value="KAK3177917.1"/>
    <property type="molecule type" value="Genomic_DNA"/>
</dbReference>
<dbReference type="SMART" id="SM00397">
    <property type="entry name" value="t_SNARE"/>
    <property type="match status" value="1"/>
</dbReference>
<reference evidence="9" key="1">
    <citation type="submission" date="2022-11" db="EMBL/GenBank/DDBJ databases">
        <title>Chromosomal genome sequence assembly and mating type (MAT) locus characterization of the leprose asexual lichenized fungus Lepraria neglecta (Nyl.) Erichsen.</title>
        <authorList>
            <person name="Allen J.L."/>
            <person name="Pfeffer B."/>
        </authorList>
    </citation>
    <scope>NUCLEOTIDE SEQUENCE</scope>
    <source>
        <strain evidence="9">Allen 5258</strain>
    </source>
</reference>
<protein>
    <recommendedName>
        <fullName evidence="8">t-SNARE coiled-coil homology domain-containing protein</fullName>
    </recommendedName>
</protein>
<dbReference type="InterPro" id="IPR010989">
    <property type="entry name" value="SNARE"/>
</dbReference>
<dbReference type="SMART" id="SM00503">
    <property type="entry name" value="SynN"/>
    <property type="match status" value="1"/>
</dbReference>
<sequence>MNGQAAGRDPNAILNECRDVDKGIDSIQRNLERLRFLQNRAIDDPDASQGTQTNRELDSLSSDTMTLYRSFAARIKAIKQQPESGDPRNKPQVGLVDRKLKAAINEYQQVDRDFRHKLAAQLERQYRIVRPDATEQEVQEAIQDTSNQQVFSQALLSQNRRGQSQSAARAVQGRHEAIQKIERQMIELAQLFQDMEAAVVQQEPAIEHIDNKAEDTVVHLDKGNQQLDQAVDKARSARRKKWICLGIVTLFLFLYISYIAFRMSLLRWYQMRLAQRPLLTQSITTAVLFATGDVMAQQAVEKVGADKHNFARTGRMALYGGCTHSSPFLSFRPVMQLADYSCERLGIFGPAATTWFAFLARRINFPNRPNLTIAARVLTDQTVFASTNMFCFLSSMAIMEGSDPKEKLKSTYLEALKKNWMVWPPVQAVNFKFVPLEHRVLVVNVVSLGEWIPCLGVLGSGMMLISVQGGIVT</sequence>
<keyword evidence="10" id="KW-1185">Reference proteome</keyword>
<name>A0AAD9ZHZ1_9LECA</name>
<organism evidence="9 10">
    <name type="scientific">Lepraria neglecta</name>
    <dbReference type="NCBI Taxonomy" id="209136"/>
    <lineage>
        <taxon>Eukaryota</taxon>
        <taxon>Fungi</taxon>
        <taxon>Dikarya</taxon>
        <taxon>Ascomycota</taxon>
        <taxon>Pezizomycotina</taxon>
        <taxon>Lecanoromycetes</taxon>
        <taxon>OSLEUM clade</taxon>
        <taxon>Lecanoromycetidae</taxon>
        <taxon>Lecanorales</taxon>
        <taxon>Lecanorineae</taxon>
        <taxon>Stereocaulaceae</taxon>
        <taxon>Lepraria</taxon>
    </lineage>
</organism>
<proteinExistence type="inferred from homology"/>
<comment type="caution">
    <text evidence="9">The sequence shown here is derived from an EMBL/GenBank/DDBJ whole genome shotgun (WGS) entry which is preliminary data.</text>
</comment>
<dbReference type="CDD" id="cd15849">
    <property type="entry name" value="SNARE_Sso1"/>
    <property type="match status" value="1"/>
</dbReference>
<evidence type="ECO:0000256" key="5">
    <source>
        <dbReference type="ARBA" id="ARBA00023136"/>
    </source>
</evidence>
<evidence type="ECO:0000256" key="2">
    <source>
        <dbReference type="ARBA" id="ARBA00006824"/>
    </source>
</evidence>
<evidence type="ECO:0000259" key="8">
    <source>
        <dbReference type="PROSITE" id="PS50192"/>
    </source>
</evidence>
<evidence type="ECO:0000256" key="7">
    <source>
        <dbReference type="SAM" id="Phobius"/>
    </source>
</evidence>
<dbReference type="InterPro" id="IPR007248">
    <property type="entry name" value="Mpv17_PMP22"/>
</dbReference>
<dbReference type="PANTHER" id="PTHR11266:SF17">
    <property type="entry name" value="PROTEIN MPV17"/>
    <property type="match status" value="1"/>
</dbReference>
<dbReference type="PROSITE" id="PS50192">
    <property type="entry name" value="T_SNARE"/>
    <property type="match status" value="1"/>
</dbReference>
<dbReference type="Gene3D" id="1.20.58.70">
    <property type="match status" value="1"/>
</dbReference>
<dbReference type="AlphaFoldDB" id="A0AAD9ZHZ1"/>
<feature type="coiled-coil region" evidence="6">
    <location>
        <begin position="178"/>
        <end position="240"/>
    </location>
</feature>
<dbReference type="SUPFAM" id="SSF47661">
    <property type="entry name" value="t-snare proteins"/>
    <property type="match status" value="1"/>
</dbReference>
<dbReference type="Pfam" id="PF04117">
    <property type="entry name" value="Mpv17_PMP22"/>
    <property type="match status" value="1"/>
</dbReference>
<evidence type="ECO:0000313" key="9">
    <source>
        <dbReference type="EMBL" id="KAK3177917.1"/>
    </source>
</evidence>
<dbReference type="Proteomes" id="UP001276659">
    <property type="component" value="Unassembled WGS sequence"/>
</dbReference>
<dbReference type="Pfam" id="PF05739">
    <property type="entry name" value="SNARE"/>
    <property type="match status" value="1"/>
</dbReference>
<accession>A0AAD9ZHZ1</accession>
<dbReference type="GO" id="GO:0016192">
    <property type="term" value="P:vesicle-mediated transport"/>
    <property type="evidence" value="ECO:0007669"/>
    <property type="project" value="InterPro"/>
</dbReference>
<evidence type="ECO:0000256" key="3">
    <source>
        <dbReference type="ARBA" id="ARBA00022692"/>
    </source>
</evidence>